<dbReference type="AlphaFoldDB" id="A0A9K3PU79"/>
<evidence type="ECO:0000313" key="1">
    <source>
        <dbReference type="EMBL" id="KAG7359922.1"/>
    </source>
</evidence>
<keyword evidence="1" id="KW-0489">Methyltransferase</keyword>
<gene>
    <name evidence="1" type="ORF">IV203_035020</name>
</gene>
<dbReference type="Pfam" id="PF10294">
    <property type="entry name" value="Methyltransf_16"/>
    <property type="match status" value="1"/>
</dbReference>
<dbReference type="PANTHER" id="PTHR14614">
    <property type="entry name" value="HEPATOCELLULAR CARCINOMA-ASSOCIATED ANTIGEN"/>
    <property type="match status" value="1"/>
</dbReference>
<evidence type="ECO:0000313" key="2">
    <source>
        <dbReference type="Proteomes" id="UP000693970"/>
    </source>
</evidence>
<protein>
    <submittedName>
        <fullName evidence="1">Lysine methyltransferase</fullName>
    </submittedName>
</protein>
<dbReference type="InterPro" id="IPR019410">
    <property type="entry name" value="Methyltransf_16"/>
</dbReference>
<keyword evidence="1" id="KW-0808">Transferase</keyword>
<reference evidence="1" key="1">
    <citation type="journal article" date="2021" name="Sci. Rep.">
        <title>Diploid genomic architecture of Nitzschia inconspicua, an elite biomass production diatom.</title>
        <authorList>
            <person name="Oliver A."/>
            <person name="Podell S."/>
            <person name="Pinowska A."/>
            <person name="Traller J.C."/>
            <person name="Smith S.R."/>
            <person name="McClure R."/>
            <person name="Beliaev A."/>
            <person name="Bohutskyi P."/>
            <person name="Hill E.A."/>
            <person name="Rabines A."/>
            <person name="Zheng H."/>
            <person name="Allen L.Z."/>
            <person name="Kuo A."/>
            <person name="Grigoriev I.V."/>
            <person name="Allen A.E."/>
            <person name="Hazlebeck D."/>
            <person name="Allen E.E."/>
        </authorList>
    </citation>
    <scope>NUCLEOTIDE SEQUENCE</scope>
    <source>
        <strain evidence="1">Hildebrandi</strain>
    </source>
</reference>
<sequence>MSPAGEGVEVTPNRPRNFLVTDATKPYTFQYLEYGKPVEITVAQTADEETWPGGALWDIGILLSHFLVALAGFQPSTVTKDVKAPARLLEAVPSTKNLTVLELGCGVGLTGIVAAAVLGTHLTILTDLDVVVNKVARPNVEMNSTAPVAANKNHSKDGPPYRLTKAGKRGRILALPLCWGKEEDEEIVMNCFMKNTKTEKTPRKRKGAPPTKDSRQPDLIIIGDVAYQHKPGAPSHFDSLLSTVLKFWGSHTLVIFGTRMRMPASADLLSLFLEHMEEVTVPPIRADEIDLSFNKFKHQITIHVLRKKRVT</sequence>
<dbReference type="EMBL" id="JAGRRH010000013">
    <property type="protein sequence ID" value="KAG7359922.1"/>
    <property type="molecule type" value="Genomic_DNA"/>
</dbReference>
<comment type="caution">
    <text evidence="1">The sequence shown here is derived from an EMBL/GenBank/DDBJ whole genome shotgun (WGS) entry which is preliminary data.</text>
</comment>
<dbReference type="GO" id="GO:0032259">
    <property type="term" value="P:methylation"/>
    <property type="evidence" value="ECO:0007669"/>
    <property type="project" value="UniProtKB-KW"/>
</dbReference>
<dbReference type="OrthoDB" id="194386at2759"/>
<proteinExistence type="predicted"/>
<organism evidence="1 2">
    <name type="scientific">Nitzschia inconspicua</name>
    <dbReference type="NCBI Taxonomy" id="303405"/>
    <lineage>
        <taxon>Eukaryota</taxon>
        <taxon>Sar</taxon>
        <taxon>Stramenopiles</taxon>
        <taxon>Ochrophyta</taxon>
        <taxon>Bacillariophyta</taxon>
        <taxon>Bacillariophyceae</taxon>
        <taxon>Bacillariophycidae</taxon>
        <taxon>Bacillariales</taxon>
        <taxon>Bacillariaceae</taxon>
        <taxon>Nitzschia</taxon>
    </lineage>
</organism>
<dbReference type="GO" id="GO:0008168">
    <property type="term" value="F:methyltransferase activity"/>
    <property type="evidence" value="ECO:0007669"/>
    <property type="project" value="UniProtKB-KW"/>
</dbReference>
<reference evidence="1" key="2">
    <citation type="submission" date="2021-04" db="EMBL/GenBank/DDBJ databases">
        <authorList>
            <person name="Podell S."/>
        </authorList>
    </citation>
    <scope>NUCLEOTIDE SEQUENCE</scope>
    <source>
        <strain evidence="1">Hildebrandi</strain>
    </source>
</reference>
<keyword evidence="2" id="KW-1185">Reference proteome</keyword>
<dbReference type="Proteomes" id="UP000693970">
    <property type="component" value="Unassembled WGS sequence"/>
</dbReference>
<accession>A0A9K3PU79</accession>
<name>A0A9K3PU79_9STRA</name>